<sequence>MPDHYAALSPLGPRIVRQIDPANRLTSLQGKTIGFLWNGLFRGEEIFPMVAQLLDQRHADIRWLDFSAFGLTFGGDEIEVLARLPARLKELGVDAVIAGVGCCGACTPAVMRAASVAEDAGVPAVSLVCDGFTGQARAVSGGLGIAKLAIARIVGHVDEQSVEELRASLEAVTLDEVVRGLTQAPGDAQRLAELESGVVIAQGTFDEINRFFLEHRLSDGLPIVPPTQSKVDEFLRFSPDPPERIIGPMKPSGSAATVFNVAVNGVMANCRPEYMPILIAIAEALCDPAYGVEHSGDTTGGEALVILSGEIAQRLGFAVAGGVLRDGVQANTSTGRFVRLLLRNVARSLPGEADRSTFGNTWRVVLAEHEDAARSLGWPLFSEDRGHAPGANLITVARFTAGGVVGSIYGKDPTQIVAYLADGLVRQMSWESVYTVGFARGTYRPLIVLSPMVARTLKRAGVDKARLRQMLYEQARMTARKMEDYIGPWTNLVPGRPSLAQLVDAGKAAPLFAESSNPDRRVPIVERPEDILIVMSGDPLRSNAYVFGSNGPHGFPTTAVVRA</sequence>
<evidence type="ECO:0000313" key="2">
    <source>
        <dbReference type="EMBL" id="CDN88307.1"/>
    </source>
</evidence>
<dbReference type="Pfam" id="PF24696">
    <property type="entry name" value="UGSC"/>
    <property type="match status" value="1"/>
</dbReference>
<gene>
    <name evidence="2" type="ORF">BN948_02740</name>
</gene>
<feature type="domain" description="UGSC-like" evidence="1">
    <location>
        <begin position="8"/>
        <end position="182"/>
    </location>
</feature>
<reference evidence="3" key="1">
    <citation type="submission" date="2014-11" db="EMBL/GenBank/DDBJ databases">
        <title>Draft genome sequence of Hydrogenophaga intermedia S1.</title>
        <authorList>
            <person name="Gan H.M."/>
            <person name="Chew T.H."/>
            <person name="Stolz A."/>
        </authorList>
    </citation>
    <scope>NUCLEOTIDE SEQUENCE [LARGE SCALE GENOMIC DNA]</scope>
    <source>
        <strain evidence="3">S1</strain>
    </source>
</reference>
<evidence type="ECO:0000313" key="3">
    <source>
        <dbReference type="Proteomes" id="UP000028878"/>
    </source>
</evidence>
<accession>A0A1L1PMW8</accession>
<dbReference type="InterPro" id="IPR057767">
    <property type="entry name" value="UGSC-like_dom"/>
</dbReference>
<keyword evidence="3" id="KW-1185">Reference proteome</keyword>
<protein>
    <recommendedName>
        <fullName evidence="1">UGSC-like domain-containing protein</fullName>
    </recommendedName>
</protein>
<evidence type="ECO:0000259" key="1">
    <source>
        <dbReference type="Pfam" id="PF24696"/>
    </source>
</evidence>
<dbReference type="RefSeq" id="WP_009516140.1">
    <property type="nucleotide sequence ID" value="NZ_CCAE010000021.1"/>
</dbReference>
<organism evidence="2 3">
    <name type="scientific">Hydrogenophaga intermedia</name>
    <dbReference type="NCBI Taxonomy" id="65786"/>
    <lineage>
        <taxon>Bacteria</taxon>
        <taxon>Pseudomonadati</taxon>
        <taxon>Pseudomonadota</taxon>
        <taxon>Betaproteobacteria</taxon>
        <taxon>Burkholderiales</taxon>
        <taxon>Comamonadaceae</taxon>
        <taxon>Hydrogenophaga</taxon>
    </lineage>
</organism>
<dbReference type="Proteomes" id="UP000028878">
    <property type="component" value="Unassembled WGS sequence"/>
</dbReference>
<name>A0A1L1PMW8_HYDIT</name>
<proteinExistence type="predicted"/>
<dbReference type="AlphaFoldDB" id="A0A1L1PMW8"/>
<dbReference type="EMBL" id="CCAE010000021">
    <property type="protein sequence ID" value="CDN88307.1"/>
    <property type="molecule type" value="Genomic_DNA"/>
</dbReference>